<organism evidence="9 10">
    <name type="scientific">Corynebacterium gallinarum</name>
    <dbReference type="NCBI Taxonomy" id="2762214"/>
    <lineage>
        <taxon>Bacteria</taxon>
        <taxon>Bacillati</taxon>
        <taxon>Actinomycetota</taxon>
        <taxon>Actinomycetes</taxon>
        <taxon>Mycobacteriales</taxon>
        <taxon>Corynebacteriaceae</taxon>
        <taxon>Corynebacterium</taxon>
    </lineage>
</organism>
<keyword evidence="3" id="KW-0813">Transport</keyword>
<feature type="transmembrane region" description="Helical" evidence="8">
    <location>
        <begin position="61"/>
        <end position="83"/>
    </location>
</feature>
<protein>
    <submittedName>
        <fullName evidence="9">AEC family transporter</fullName>
    </submittedName>
</protein>
<dbReference type="Gene3D" id="1.20.1530.20">
    <property type="match status" value="1"/>
</dbReference>
<dbReference type="InterPro" id="IPR038770">
    <property type="entry name" value="Na+/solute_symporter_sf"/>
</dbReference>
<evidence type="ECO:0000256" key="8">
    <source>
        <dbReference type="SAM" id="Phobius"/>
    </source>
</evidence>
<evidence type="ECO:0000256" key="5">
    <source>
        <dbReference type="ARBA" id="ARBA00022692"/>
    </source>
</evidence>
<feature type="transmembrane region" description="Helical" evidence="8">
    <location>
        <begin position="288"/>
        <end position="307"/>
    </location>
</feature>
<evidence type="ECO:0000256" key="6">
    <source>
        <dbReference type="ARBA" id="ARBA00022989"/>
    </source>
</evidence>
<gene>
    <name evidence="9" type="ORF">H9627_01890</name>
</gene>
<feature type="transmembrane region" description="Helical" evidence="8">
    <location>
        <begin position="95"/>
        <end position="117"/>
    </location>
</feature>
<keyword evidence="4" id="KW-1003">Cell membrane</keyword>
<dbReference type="InterPro" id="IPR004776">
    <property type="entry name" value="Mem_transp_PIN-like"/>
</dbReference>
<dbReference type="EMBL" id="JACSPR010000001">
    <property type="protein sequence ID" value="MBD8029090.1"/>
    <property type="molecule type" value="Genomic_DNA"/>
</dbReference>
<comment type="caution">
    <text evidence="9">The sequence shown here is derived from an EMBL/GenBank/DDBJ whole genome shotgun (WGS) entry which is preliminary data.</text>
</comment>
<accession>A0A8I0LGR6</accession>
<evidence type="ECO:0000256" key="1">
    <source>
        <dbReference type="ARBA" id="ARBA00004651"/>
    </source>
</evidence>
<evidence type="ECO:0000313" key="9">
    <source>
        <dbReference type="EMBL" id="MBD8029090.1"/>
    </source>
</evidence>
<evidence type="ECO:0000256" key="4">
    <source>
        <dbReference type="ARBA" id="ARBA00022475"/>
    </source>
</evidence>
<proteinExistence type="inferred from homology"/>
<dbReference type="Pfam" id="PF03547">
    <property type="entry name" value="Mem_trans"/>
    <property type="match status" value="2"/>
</dbReference>
<comment type="subcellular location">
    <subcellularLocation>
        <location evidence="1">Cell membrane</location>
        <topology evidence="1">Multi-pass membrane protein</topology>
    </subcellularLocation>
</comment>
<evidence type="ECO:0000256" key="3">
    <source>
        <dbReference type="ARBA" id="ARBA00022448"/>
    </source>
</evidence>
<dbReference type="AlphaFoldDB" id="A0A8I0LGR6"/>
<evidence type="ECO:0000256" key="7">
    <source>
        <dbReference type="ARBA" id="ARBA00023136"/>
    </source>
</evidence>
<evidence type="ECO:0000313" key="10">
    <source>
        <dbReference type="Proteomes" id="UP000650224"/>
    </source>
</evidence>
<evidence type="ECO:0000256" key="2">
    <source>
        <dbReference type="ARBA" id="ARBA00010145"/>
    </source>
</evidence>
<dbReference type="GO" id="GO:0005886">
    <property type="term" value="C:plasma membrane"/>
    <property type="evidence" value="ECO:0007669"/>
    <property type="project" value="UniProtKB-SubCell"/>
</dbReference>
<feature type="transmembrane region" description="Helical" evidence="8">
    <location>
        <begin position="123"/>
        <end position="146"/>
    </location>
</feature>
<dbReference type="Proteomes" id="UP000650224">
    <property type="component" value="Unassembled WGS sequence"/>
</dbReference>
<feature type="transmembrane region" description="Helical" evidence="8">
    <location>
        <begin position="255"/>
        <end position="276"/>
    </location>
</feature>
<keyword evidence="6 8" id="KW-1133">Transmembrane helix</keyword>
<keyword evidence="5 8" id="KW-0812">Transmembrane</keyword>
<sequence length="308" mass="32468">MQQVLLGFTVVFLVIGVGVILGRTGALGKGAQRPLGLFVYYVATPALLFDKVTEADPAEIFSANFVVIALSALIVGVLFFLLMRFILHRDTADSIVGMLASSYANAGNLGIPLAAYVLDDFTVVVPVILFQVAFYAPVTLTALDLVHGPRSTNLVKNLILTPLSNTMVLAAIAGIVVSLAQLDVPTVIAQPVAMLAGASVPLALVVFGLSLSHARILQKGEVARRDVFLAAAFKNILHPIIAYALARAFGMEGTALMAAVVLGALPTAQNVYTYALRFRTSETMARDTGVVSTLVSFPIMVIISVVLG</sequence>
<feature type="transmembrane region" description="Helical" evidence="8">
    <location>
        <begin position="192"/>
        <end position="214"/>
    </location>
</feature>
<dbReference type="RefSeq" id="WP_191732321.1">
    <property type="nucleotide sequence ID" value="NZ_JACSPR010000001.1"/>
</dbReference>
<name>A0A8I0LGR6_9CORY</name>
<reference evidence="9 10" key="1">
    <citation type="submission" date="2020-08" db="EMBL/GenBank/DDBJ databases">
        <title>A Genomic Blueprint of the Chicken Gut Microbiome.</title>
        <authorList>
            <person name="Gilroy R."/>
            <person name="Ravi A."/>
            <person name="Getino M."/>
            <person name="Pursley I."/>
            <person name="Horton D.L."/>
            <person name="Alikhan N.-F."/>
            <person name="Baker D."/>
            <person name="Gharbi K."/>
            <person name="Hall N."/>
            <person name="Watson M."/>
            <person name="Adriaenssens E.M."/>
            <person name="Foster-Nyarko E."/>
            <person name="Jarju S."/>
            <person name="Secka A."/>
            <person name="Antonio M."/>
            <person name="Oren A."/>
            <person name="Chaudhuri R."/>
            <person name="La Ragione R.M."/>
            <person name="Hildebrand F."/>
            <person name="Pallen M.J."/>
        </authorList>
    </citation>
    <scope>NUCLEOTIDE SEQUENCE [LARGE SCALE GENOMIC DNA]</scope>
    <source>
        <strain evidence="9 10">Sa1YVA5</strain>
    </source>
</reference>
<feature type="transmembrane region" description="Helical" evidence="8">
    <location>
        <begin position="6"/>
        <end position="22"/>
    </location>
</feature>
<feature type="transmembrane region" description="Helical" evidence="8">
    <location>
        <begin position="158"/>
        <end position="180"/>
    </location>
</feature>
<feature type="transmembrane region" description="Helical" evidence="8">
    <location>
        <begin position="226"/>
        <end position="249"/>
    </location>
</feature>
<dbReference type="PANTHER" id="PTHR36838:SF3">
    <property type="entry name" value="TRANSPORTER AUXIN EFFLUX CARRIER EC FAMILY"/>
    <property type="match status" value="1"/>
</dbReference>
<keyword evidence="10" id="KW-1185">Reference proteome</keyword>
<comment type="similarity">
    <text evidence="2">Belongs to the auxin efflux carrier (TC 2.A.69) family.</text>
</comment>
<keyword evidence="7 8" id="KW-0472">Membrane</keyword>
<dbReference type="GO" id="GO:0055085">
    <property type="term" value="P:transmembrane transport"/>
    <property type="evidence" value="ECO:0007669"/>
    <property type="project" value="InterPro"/>
</dbReference>
<dbReference type="PANTHER" id="PTHR36838">
    <property type="entry name" value="AUXIN EFFLUX CARRIER FAMILY PROTEIN"/>
    <property type="match status" value="1"/>
</dbReference>